<dbReference type="PANTHER" id="PTHR11927:SF9">
    <property type="entry name" value="L-FUCOSYLTRANSFERASE"/>
    <property type="match status" value="1"/>
</dbReference>
<evidence type="ECO:0000256" key="1">
    <source>
        <dbReference type="ARBA" id="ARBA00022676"/>
    </source>
</evidence>
<reference evidence="3" key="1">
    <citation type="submission" date="2018-12" db="EMBL/GenBank/DDBJ databases">
        <title>Complete genome sequences of twenty non-typhoidal Salmonella isolates from Rwanda.</title>
        <authorList>
            <person name="Byukusenge M."/>
            <person name="Li L."/>
            <person name="Subhashinie K."/>
            <person name="Nzayirambaho M."/>
            <person name="Kuchipudi S.V."/>
            <person name="Jayarao B.M."/>
        </authorList>
    </citation>
    <scope>NUCLEOTIDE SEQUENCE</scope>
    <source>
        <strain evidence="4">RSE18</strain>
        <strain evidence="3">RSE20</strain>
    </source>
</reference>
<dbReference type="GO" id="GO:0005975">
    <property type="term" value="P:carbohydrate metabolic process"/>
    <property type="evidence" value="ECO:0007669"/>
    <property type="project" value="InterPro"/>
</dbReference>
<dbReference type="AlphaFoldDB" id="A0A3T0AJJ7"/>
<dbReference type="EMBL" id="CP034711">
    <property type="protein sequence ID" value="AZT07418.1"/>
    <property type="molecule type" value="Genomic_DNA"/>
</dbReference>
<dbReference type="PANTHER" id="PTHR11927">
    <property type="entry name" value="GALACTOSIDE 2-L-FUCOSYLTRANSFERASE"/>
    <property type="match status" value="1"/>
</dbReference>
<name>A0A3T0AJJ7_SALET</name>
<keyword evidence="2 3" id="KW-0808">Transferase</keyword>
<evidence type="ECO:0000256" key="2">
    <source>
        <dbReference type="ARBA" id="ARBA00022679"/>
    </source>
</evidence>
<gene>
    <name evidence="4" type="ORF">ELZ85_08755</name>
    <name evidence="3" type="ORF">ELZ87_08705</name>
</gene>
<proteinExistence type="predicted"/>
<dbReference type="GO" id="GO:0008107">
    <property type="term" value="F:galactoside 2-alpha-L-fucosyltransferase activity"/>
    <property type="evidence" value="ECO:0007669"/>
    <property type="project" value="InterPro"/>
</dbReference>
<dbReference type="Pfam" id="PF01531">
    <property type="entry name" value="Glyco_transf_11"/>
    <property type="match status" value="1"/>
</dbReference>
<dbReference type="GO" id="GO:0016020">
    <property type="term" value="C:membrane"/>
    <property type="evidence" value="ECO:0007669"/>
    <property type="project" value="InterPro"/>
</dbReference>
<organism evidence="3">
    <name type="scientific">Salmonella enterica subsp. enterica serovar 43:a:1,7</name>
    <dbReference type="NCBI Taxonomy" id="2500155"/>
    <lineage>
        <taxon>Bacteria</taxon>
        <taxon>Pseudomonadati</taxon>
        <taxon>Pseudomonadota</taxon>
        <taxon>Gammaproteobacteria</taxon>
        <taxon>Enterobacterales</taxon>
        <taxon>Enterobacteriaceae</taxon>
        <taxon>Salmonella</taxon>
    </lineage>
</organism>
<sequence length="301" mass="35027">MFSCLSGGLGNQMFQYSAAYILKKNICHAQLIIDDSYFYCQPQKDTPRNFEINQFNIVFDRVTTDEEKRAISKLRKFKKIPLPLFKSNVITEFLFGKSLLTDEDFYKVLKKNQFTVKMNACLFSLYQDSSLINKYRDLILPLFTINDELLQVCQQLDSYGFICEHTNTTSLHIRRGDYVTNPHAAKFHGTLSMNYYSQAMNYVDHKLGKQLFIIFSDDVQWAAEKFGGRSDCYIVNNVNCQFSAIDMYLMSLCNNNIIANSTYSWWGAWLNKSEEKLVIAPRKWFAEDKESLLAVNDWISI</sequence>
<accession>A0A3T0AJJ7</accession>
<evidence type="ECO:0000313" key="4">
    <source>
        <dbReference type="EMBL" id="AZT19848.1"/>
    </source>
</evidence>
<protein>
    <submittedName>
        <fullName evidence="3">Alpha-1,2-fucosyltransferase</fullName>
    </submittedName>
</protein>
<dbReference type="EMBL" id="CP034712">
    <property type="protein sequence ID" value="AZT19848.1"/>
    <property type="molecule type" value="Genomic_DNA"/>
</dbReference>
<evidence type="ECO:0000313" key="3">
    <source>
        <dbReference type="EMBL" id="AZT07418.1"/>
    </source>
</evidence>
<dbReference type="CDD" id="cd11301">
    <property type="entry name" value="Fut1_Fut2_like"/>
    <property type="match status" value="1"/>
</dbReference>
<keyword evidence="1 3" id="KW-0328">Glycosyltransferase</keyword>
<dbReference type="InterPro" id="IPR002516">
    <property type="entry name" value="Glyco_trans_11"/>
</dbReference>